<gene>
    <name evidence="6" type="ORF">SAMN05216258_11330</name>
</gene>
<evidence type="ECO:0000313" key="7">
    <source>
        <dbReference type="Proteomes" id="UP000199377"/>
    </source>
</evidence>
<keyword evidence="7" id="KW-1185">Reference proteome</keyword>
<feature type="binding site" evidence="5">
    <location>
        <position position="122"/>
    </location>
    <ligand>
        <name>Mg(2+)</name>
        <dbReference type="ChEBI" id="CHEBI:18420"/>
    </ligand>
</feature>
<dbReference type="SUPFAM" id="SSF89562">
    <property type="entry name" value="RraA-like"/>
    <property type="match status" value="1"/>
</dbReference>
<feature type="binding site" evidence="5">
    <location>
        <position position="121"/>
    </location>
    <ligand>
        <name>substrate</name>
    </ligand>
</feature>
<name>A0A1I3NCH3_9RHOB</name>
<dbReference type="InterPro" id="IPR036704">
    <property type="entry name" value="RraA/RraA-like_sf"/>
</dbReference>
<dbReference type="RefSeq" id="WP_092864803.1">
    <property type="nucleotide sequence ID" value="NZ_FOQH01000013.1"/>
</dbReference>
<dbReference type="STRING" id="1114924.SAMN05216258_11330"/>
<evidence type="ECO:0000256" key="5">
    <source>
        <dbReference type="PIRSR" id="PIRSR605493-1"/>
    </source>
</evidence>
<sequence length="221" mass="22387">MTPVPEVVPDEVLATLRTLATPTLANAIDETGAGGVMLGLHAAGPGLRCVGRAVTAREVTGPAGSFPVADFKVGHMIDAAGPGDVIVVANGGAPVSTWGGMASYAARLKGIEGLIVDGGVRDREEILEFGFPVFSAHMVPTPGKTRIRVEAINEPVVAAGIPVSPGDVIVADGTGVVVLPAARAAEIAELAAGYAADDARAMAEMVRGLSFREALAKFAKI</sequence>
<keyword evidence="5" id="KW-0460">Magnesium</keyword>
<feature type="binding site" evidence="5">
    <location>
        <begin position="99"/>
        <end position="102"/>
    </location>
    <ligand>
        <name>substrate</name>
    </ligand>
</feature>
<organism evidence="6 7">
    <name type="scientific">Albimonas pacifica</name>
    <dbReference type="NCBI Taxonomy" id="1114924"/>
    <lineage>
        <taxon>Bacteria</taxon>
        <taxon>Pseudomonadati</taxon>
        <taxon>Pseudomonadota</taxon>
        <taxon>Alphaproteobacteria</taxon>
        <taxon>Rhodobacterales</taxon>
        <taxon>Paracoccaceae</taxon>
        <taxon>Albimonas</taxon>
    </lineage>
</organism>
<dbReference type="EMBL" id="FOQH01000013">
    <property type="protein sequence ID" value="SFJ06882.1"/>
    <property type="molecule type" value="Genomic_DNA"/>
</dbReference>
<reference evidence="6 7" key="1">
    <citation type="submission" date="2016-10" db="EMBL/GenBank/DDBJ databases">
        <authorList>
            <person name="de Groot N.N."/>
        </authorList>
    </citation>
    <scope>NUCLEOTIDE SEQUENCE [LARGE SCALE GENOMIC DNA]</scope>
    <source>
        <strain evidence="6 7">CGMCC 1.11030</strain>
    </source>
</reference>
<comment type="cofactor">
    <cofactor evidence="5">
        <name>Mg(2+)</name>
        <dbReference type="ChEBI" id="CHEBI:18420"/>
    </cofactor>
</comment>
<evidence type="ECO:0000256" key="1">
    <source>
        <dbReference type="ARBA" id="ARBA00001968"/>
    </source>
</evidence>
<dbReference type="GO" id="GO:0046872">
    <property type="term" value="F:metal ion binding"/>
    <property type="evidence" value="ECO:0007669"/>
    <property type="project" value="UniProtKB-KW"/>
</dbReference>
<proteinExistence type="predicted"/>
<evidence type="ECO:0000256" key="2">
    <source>
        <dbReference type="ARBA" id="ARBA00016549"/>
    </source>
</evidence>
<evidence type="ECO:0000256" key="4">
    <source>
        <dbReference type="ARBA" id="ARBA00030169"/>
    </source>
</evidence>
<dbReference type="AlphaFoldDB" id="A0A1I3NCH3"/>
<dbReference type="PANTHER" id="PTHR33254:SF4">
    <property type="entry name" value="4-HYDROXY-4-METHYL-2-OXOGLUTARATE ALDOLASE 3-RELATED"/>
    <property type="match status" value="1"/>
</dbReference>
<keyword evidence="5" id="KW-0479">Metal-binding</keyword>
<evidence type="ECO:0000313" key="6">
    <source>
        <dbReference type="EMBL" id="SFJ06882.1"/>
    </source>
</evidence>
<dbReference type="Proteomes" id="UP000199377">
    <property type="component" value="Unassembled WGS sequence"/>
</dbReference>
<dbReference type="InterPro" id="IPR005493">
    <property type="entry name" value="RraA/RraA-like"/>
</dbReference>
<dbReference type="OrthoDB" id="9812532at2"/>
<dbReference type="CDD" id="cd16841">
    <property type="entry name" value="RraA_family"/>
    <property type="match status" value="1"/>
</dbReference>
<evidence type="ECO:0000256" key="3">
    <source>
        <dbReference type="ARBA" id="ARBA00029596"/>
    </source>
</evidence>
<comment type="cofactor">
    <cofactor evidence="1">
        <name>a divalent metal cation</name>
        <dbReference type="ChEBI" id="CHEBI:60240"/>
    </cofactor>
</comment>
<accession>A0A1I3NCH3</accession>
<dbReference type="Pfam" id="PF03737">
    <property type="entry name" value="RraA-like"/>
    <property type="match status" value="1"/>
</dbReference>
<dbReference type="Gene3D" id="3.50.30.40">
    <property type="entry name" value="Ribonuclease E inhibitor RraA/RraA-like"/>
    <property type="match status" value="1"/>
</dbReference>
<dbReference type="PANTHER" id="PTHR33254">
    <property type="entry name" value="4-HYDROXY-4-METHYL-2-OXOGLUTARATE ALDOLASE 3-RELATED"/>
    <property type="match status" value="1"/>
</dbReference>
<protein>
    <recommendedName>
        <fullName evidence="2">Putative 4-hydroxy-4-methyl-2-oxoglutarate aldolase</fullName>
    </recommendedName>
    <alternativeName>
        <fullName evidence="3">Regulator of ribonuclease activity homolog</fullName>
    </alternativeName>
    <alternativeName>
        <fullName evidence="4">RraA-like protein</fullName>
    </alternativeName>
</protein>